<comment type="similarity">
    <text evidence="9">Belongs to the GSP H family.</text>
</comment>
<evidence type="ECO:0000259" key="12">
    <source>
        <dbReference type="Pfam" id="PF12019"/>
    </source>
</evidence>
<dbReference type="Pfam" id="PF12019">
    <property type="entry name" value="GspH"/>
    <property type="match status" value="1"/>
</dbReference>
<evidence type="ECO:0000256" key="11">
    <source>
        <dbReference type="SAM" id="Phobius"/>
    </source>
</evidence>
<keyword evidence="14" id="KW-1185">Reference proteome</keyword>
<protein>
    <recommendedName>
        <fullName evidence="2">Type II secretion system protein H</fullName>
    </recommendedName>
    <alternativeName>
        <fullName evidence="10">General secretion pathway protein H</fullName>
    </alternativeName>
</protein>
<dbReference type="AlphaFoldDB" id="A0A1I1G2F8"/>
<keyword evidence="4" id="KW-0488">Methylation</keyword>
<evidence type="ECO:0000256" key="4">
    <source>
        <dbReference type="ARBA" id="ARBA00022481"/>
    </source>
</evidence>
<reference evidence="13 14" key="1">
    <citation type="submission" date="2016-10" db="EMBL/GenBank/DDBJ databases">
        <authorList>
            <person name="de Groot N.N."/>
        </authorList>
    </citation>
    <scope>NUCLEOTIDE SEQUENCE [LARGE SCALE GENOMIC DNA]</scope>
    <source>
        <strain evidence="13 14">DSM 18438</strain>
    </source>
</reference>
<dbReference type="PROSITE" id="PS00409">
    <property type="entry name" value="PROKAR_NTER_METHYL"/>
    <property type="match status" value="1"/>
</dbReference>
<evidence type="ECO:0000313" key="13">
    <source>
        <dbReference type="EMBL" id="SFC05937.1"/>
    </source>
</evidence>
<evidence type="ECO:0000256" key="10">
    <source>
        <dbReference type="ARBA" id="ARBA00030775"/>
    </source>
</evidence>
<proteinExistence type="inferred from homology"/>
<evidence type="ECO:0000256" key="8">
    <source>
        <dbReference type="ARBA" id="ARBA00023136"/>
    </source>
</evidence>
<dbReference type="STRING" id="1122252.SAMN05660443_1372"/>
<dbReference type="GO" id="GO:0005886">
    <property type="term" value="C:plasma membrane"/>
    <property type="evidence" value="ECO:0007669"/>
    <property type="project" value="UniProtKB-SubCell"/>
</dbReference>
<dbReference type="RefSeq" id="WP_091961066.1">
    <property type="nucleotide sequence ID" value="NZ_FOLH01000002.1"/>
</dbReference>
<gene>
    <name evidence="13" type="ORF">SAMN05660443_1372</name>
</gene>
<evidence type="ECO:0000313" key="14">
    <source>
        <dbReference type="Proteomes" id="UP000199058"/>
    </source>
</evidence>
<evidence type="ECO:0000256" key="7">
    <source>
        <dbReference type="ARBA" id="ARBA00022989"/>
    </source>
</evidence>
<keyword evidence="6 11" id="KW-0812">Transmembrane</keyword>
<dbReference type="InterPro" id="IPR045584">
    <property type="entry name" value="Pilin-like"/>
</dbReference>
<dbReference type="Gene3D" id="3.55.40.10">
    <property type="entry name" value="minor pseudopilin epsh domain"/>
    <property type="match status" value="1"/>
</dbReference>
<evidence type="ECO:0000256" key="9">
    <source>
        <dbReference type="ARBA" id="ARBA00025772"/>
    </source>
</evidence>
<dbReference type="GO" id="GO:0015628">
    <property type="term" value="P:protein secretion by the type II secretion system"/>
    <property type="evidence" value="ECO:0007669"/>
    <property type="project" value="InterPro"/>
</dbReference>
<dbReference type="SUPFAM" id="SSF54523">
    <property type="entry name" value="Pili subunits"/>
    <property type="match status" value="1"/>
</dbReference>
<dbReference type="InterPro" id="IPR012902">
    <property type="entry name" value="N_methyl_site"/>
</dbReference>
<dbReference type="GO" id="GO:0015627">
    <property type="term" value="C:type II protein secretion system complex"/>
    <property type="evidence" value="ECO:0007669"/>
    <property type="project" value="InterPro"/>
</dbReference>
<evidence type="ECO:0000256" key="6">
    <source>
        <dbReference type="ARBA" id="ARBA00022692"/>
    </source>
</evidence>
<feature type="transmembrane region" description="Helical" evidence="11">
    <location>
        <begin position="21"/>
        <end position="40"/>
    </location>
</feature>
<dbReference type="InterPro" id="IPR002416">
    <property type="entry name" value="T2SS_protein-GspH"/>
</dbReference>
<comment type="subcellular location">
    <subcellularLocation>
        <location evidence="1">Cell inner membrane</location>
        <topology evidence="1">Single-pass membrane protein</topology>
    </subcellularLocation>
</comment>
<dbReference type="PRINTS" id="PR00885">
    <property type="entry name" value="BCTERIALGSPH"/>
</dbReference>
<dbReference type="EMBL" id="FOLH01000002">
    <property type="protein sequence ID" value="SFC05937.1"/>
    <property type="molecule type" value="Genomic_DNA"/>
</dbReference>
<keyword evidence="5" id="KW-0997">Cell inner membrane</keyword>
<dbReference type="NCBIfam" id="TIGR01708">
    <property type="entry name" value="typeII_sec_gspH"/>
    <property type="match status" value="1"/>
</dbReference>
<feature type="domain" description="General secretion pathway GspH" evidence="12">
    <location>
        <begin position="50"/>
        <end position="159"/>
    </location>
</feature>
<evidence type="ECO:0000256" key="5">
    <source>
        <dbReference type="ARBA" id="ARBA00022519"/>
    </source>
</evidence>
<organism evidence="13 14">
    <name type="scientific">Marinospirillum celere</name>
    <dbReference type="NCBI Taxonomy" id="1122252"/>
    <lineage>
        <taxon>Bacteria</taxon>
        <taxon>Pseudomonadati</taxon>
        <taxon>Pseudomonadota</taxon>
        <taxon>Gammaproteobacteria</taxon>
        <taxon>Oceanospirillales</taxon>
        <taxon>Oceanospirillaceae</taxon>
        <taxon>Marinospirillum</taxon>
    </lineage>
</organism>
<keyword evidence="3" id="KW-1003">Cell membrane</keyword>
<evidence type="ECO:0000256" key="3">
    <source>
        <dbReference type="ARBA" id="ARBA00022475"/>
    </source>
</evidence>
<dbReference type="NCBIfam" id="TIGR02532">
    <property type="entry name" value="IV_pilin_GFxxxE"/>
    <property type="match status" value="1"/>
</dbReference>
<keyword evidence="7 11" id="KW-1133">Transmembrane helix</keyword>
<name>A0A1I1G2F8_9GAMM</name>
<dbReference type="OrthoDB" id="5730913at2"/>
<evidence type="ECO:0000256" key="2">
    <source>
        <dbReference type="ARBA" id="ARBA00021549"/>
    </source>
</evidence>
<dbReference type="InterPro" id="IPR049875">
    <property type="entry name" value="TypeII_GspH"/>
</dbReference>
<evidence type="ECO:0000256" key="1">
    <source>
        <dbReference type="ARBA" id="ARBA00004377"/>
    </source>
</evidence>
<dbReference type="InterPro" id="IPR022346">
    <property type="entry name" value="T2SS_GspH"/>
</dbReference>
<dbReference type="Pfam" id="PF07963">
    <property type="entry name" value="N_methyl"/>
    <property type="match status" value="1"/>
</dbReference>
<keyword evidence="8 11" id="KW-0472">Membrane</keyword>
<dbReference type="Proteomes" id="UP000199058">
    <property type="component" value="Unassembled WGS sequence"/>
</dbReference>
<sequence>MLKLVTGSYKKSQQGFTLLEVLVVIFIIALTTSLAVVTLGRDDQTQVDRQARQLLEDFSFARDLALNQHRLVGWHPTQEGYRFSLRDSWGQWQPYTSRGLPKRSWEAGVQLKESPEKLLNTNDEELNQPSLVFFPSGEVTPALLTLQLNSTERRLRVQVEKFELLDLADDN</sequence>
<accession>A0A1I1G2F8</accession>